<evidence type="ECO:0000256" key="5">
    <source>
        <dbReference type="PROSITE-ProRule" id="PRU00520"/>
    </source>
</evidence>
<sequence length="93" mass="10262">MGKLHAHVIVHGRVQGVGFRYMAEIKANEIGVFGYVKNLSDGTVETEIEGEASKVYQLIDELKSGISPSAKVTDVDIEVSEELVGYNRFRTAY</sequence>
<dbReference type="InterPro" id="IPR020456">
    <property type="entry name" value="Acylphosphatase"/>
</dbReference>
<evidence type="ECO:0000313" key="9">
    <source>
        <dbReference type="EMBL" id="GEM01454.1"/>
    </source>
</evidence>
<evidence type="ECO:0000256" key="4">
    <source>
        <dbReference type="ARBA" id="ARBA00047645"/>
    </source>
</evidence>
<dbReference type="PROSITE" id="PS00150">
    <property type="entry name" value="ACYLPHOSPHATASE_1"/>
    <property type="match status" value="1"/>
</dbReference>
<evidence type="ECO:0000256" key="3">
    <source>
        <dbReference type="ARBA" id="ARBA00015991"/>
    </source>
</evidence>
<dbReference type="Proteomes" id="UP000321547">
    <property type="component" value="Unassembled WGS sequence"/>
</dbReference>
<dbReference type="PANTHER" id="PTHR47268:SF4">
    <property type="entry name" value="ACYLPHOSPHATASE"/>
    <property type="match status" value="1"/>
</dbReference>
<gene>
    <name evidence="9" type="primary">acyP</name>
    <name evidence="9" type="ORF">HHA03_09860</name>
    <name evidence="10" type="ORF">SAMN05421839_11139</name>
</gene>
<comment type="catalytic activity">
    <reaction evidence="4 5 6">
        <text>an acyl phosphate + H2O = a carboxylate + phosphate + H(+)</text>
        <dbReference type="Rhea" id="RHEA:14965"/>
        <dbReference type="ChEBI" id="CHEBI:15377"/>
        <dbReference type="ChEBI" id="CHEBI:15378"/>
        <dbReference type="ChEBI" id="CHEBI:29067"/>
        <dbReference type="ChEBI" id="CHEBI:43474"/>
        <dbReference type="ChEBI" id="CHEBI:59918"/>
        <dbReference type="EC" id="3.6.1.7"/>
    </reaction>
</comment>
<name>A0A1I5NUL6_9BACI</name>
<accession>A0A1I5NUL6</accession>
<evidence type="ECO:0000259" key="8">
    <source>
        <dbReference type="PROSITE" id="PS51160"/>
    </source>
</evidence>
<dbReference type="PROSITE" id="PS00151">
    <property type="entry name" value="ACYLPHOSPHATASE_2"/>
    <property type="match status" value="1"/>
</dbReference>
<proteinExistence type="inferred from homology"/>
<evidence type="ECO:0000313" key="12">
    <source>
        <dbReference type="Proteomes" id="UP000321547"/>
    </source>
</evidence>
<evidence type="ECO:0000256" key="7">
    <source>
        <dbReference type="RuleBase" id="RU004168"/>
    </source>
</evidence>
<dbReference type="Pfam" id="PF00708">
    <property type="entry name" value="Acylphosphatase"/>
    <property type="match status" value="1"/>
</dbReference>
<dbReference type="PRINTS" id="PR00112">
    <property type="entry name" value="ACYLPHPHTASE"/>
</dbReference>
<feature type="active site" evidence="5">
    <location>
        <position position="38"/>
    </location>
</feature>
<dbReference type="OrthoDB" id="9808093at2"/>
<dbReference type="InterPro" id="IPR036046">
    <property type="entry name" value="Acylphosphatase-like_dom_sf"/>
</dbReference>
<organism evidence="10 11">
    <name type="scientific">Halolactibacillus halophilus</name>
    <dbReference type="NCBI Taxonomy" id="306540"/>
    <lineage>
        <taxon>Bacteria</taxon>
        <taxon>Bacillati</taxon>
        <taxon>Bacillota</taxon>
        <taxon>Bacilli</taxon>
        <taxon>Bacillales</taxon>
        <taxon>Bacillaceae</taxon>
        <taxon>Halolactibacillus</taxon>
    </lineage>
</organism>
<dbReference type="GO" id="GO:0003998">
    <property type="term" value="F:acylphosphatase activity"/>
    <property type="evidence" value="ECO:0007669"/>
    <property type="project" value="UniProtKB-EC"/>
</dbReference>
<evidence type="ECO:0000313" key="10">
    <source>
        <dbReference type="EMBL" id="SFP25499.1"/>
    </source>
</evidence>
<feature type="domain" description="Acylphosphatase-like" evidence="8">
    <location>
        <begin position="5"/>
        <end position="93"/>
    </location>
</feature>
<dbReference type="STRING" id="306540.SAMN05421839_11139"/>
<dbReference type="SUPFAM" id="SSF54975">
    <property type="entry name" value="Acylphosphatase/BLUF domain-like"/>
    <property type="match status" value="1"/>
</dbReference>
<evidence type="ECO:0000256" key="2">
    <source>
        <dbReference type="ARBA" id="ARBA00012150"/>
    </source>
</evidence>
<evidence type="ECO:0000256" key="1">
    <source>
        <dbReference type="ARBA" id="ARBA00005614"/>
    </source>
</evidence>
<reference evidence="9 12" key="2">
    <citation type="submission" date="2019-07" db="EMBL/GenBank/DDBJ databases">
        <title>Whole genome shotgun sequence of Halolactibacillus halophilus NBRC 100868.</title>
        <authorList>
            <person name="Hosoyama A."/>
            <person name="Uohara A."/>
            <person name="Ohji S."/>
            <person name="Ichikawa N."/>
        </authorList>
    </citation>
    <scope>NUCLEOTIDE SEQUENCE [LARGE SCALE GENOMIC DNA]</scope>
    <source>
        <strain evidence="9 12">NBRC 100868</strain>
    </source>
</reference>
<dbReference type="Proteomes" id="UP000242243">
    <property type="component" value="Unassembled WGS sequence"/>
</dbReference>
<evidence type="ECO:0000256" key="6">
    <source>
        <dbReference type="RuleBase" id="RU000553"/>
    </source>
</evidence>
<dbReference type="EMBL" id="BJWI01000010">
    <property type="protein sequence ID" value="GEM01454.1"/>
    <property type="molecule type" value="Genomic_DNA"/>
</dbReference>
<dbReference type="EC" id="3.6.1.7" evidence="2 5"/>
<dbReference type="Gene3D" id="3.30.70.100">
    <property type="match status" value="1"/>
</dbReference>
<dbReference type="InterPro" id="IPR017968">
    <property type="entry name" value="Acylphosphatase_CS"/>
</dbReference>
<dbReference type="EMBL" id="FOXC01000011">
    <property type="protein sequence ID" value="SFP25499.1"/>
    <property type="molecule type" value="Genomic_DNA"/>
</dbReference>
<evidence type="ECO:0000313" key="11">
    <source>
        <dbReference type="Proteomes" id="UP000242243"/>
    </source>
</evidence>
<dbReference type="InterPro" id="IPR001792">
    <property type="entry name" value="Acylphosphatase-like_dom"/>
</dbReference>
<dbReference type="PROSITE" id="PS51160">
    <property type="entry name" value="ACYLPHOSPHATASE_3"/>
    <property type="match status" value="1"/>
</dbReference>
<dbReference type="AlphaFoldDB" id="A0A1I5NUL6"/>
<feature type="active site" evidence="5">
    <location>
        <position position="20"/>
    </location>
</feature>
<keyword evidence="12" id="KW-1185">Reference proteome</keyword>
<protein>
    <recommendedName>
        <fullName evidence="3 5">Acylphosphatase</fullName>
        <ecNumber evidence="2 5">3.6.1.7</ecNumber>
    </recommendedName>
</protein>
<keyword evidence="5 6" id="KW-0378">Hydrolase</keyword>
<comment type="similarity">
    <text evidence="1 7">Belongs to the acylphosphatase family.</text>
</comment>
<dbReference type="RefSeq" id="WP_089831277.1">
    <property type="nucleotide sequence ID" value="NZ_BJWI01000010.1"/>
</dbReference>
<dbReference type="PANTHER" id="PTHR47268">
    <property type="entry name" value="ACYLPHOSPHATASE"/>
    <property type="match status" value="1"/>
</dbReference>
<reference evidence="10 11" key="1">
    <citation type="submission" date="2016-10" db="EMBL/GenBank/DDBJ databases">
        <authorList>
            <person name="de Groot N.N."/>
        </authorList>
    </citation>
    <scope>NUCLEOTIDE SEQUENCE [LARGE SCALE GENOMIC DNA]</scope>
    <source>
        <strain evidence="10 11">DSM 17073</strain>
    </source>
</reference>